<evidence type="ECO:0000313" key="8">
    <source>
        <dbReference type="EMBL" id="NOG30846.1"/>
    </source>
</evidence>
<dbReference type="AlphaFoldDB" id="A0A7Y3TV67"/>
<keyword evidence="3 6" id="KW-0812">Transmembrane</keyword>
<dbReference type="Pfam" id="PF01292">
    <property type="entry name" value="Ni_hydr_CYTB"/>
    <property type="match status" value="1"/>
</dbReference>
<proteinExistence type="predicted"/>
<reference evidence="8 9" key="2">
    <citation type="submission" date="2020-06" db="EMBL/GenBank/DDBJ databases">
        <title>Halomonas songnenensis sp. nov., a moderately halophilic bacterium isolated from saline and alkaline soils.</title>
        <authorList>
            <person name="Jiang J."/>
            <person name="Pan Y."/>
        </authorList>
    </citation>
    <scope>NUCLEOTIDE SEQUENCE [LARGE SCALE GENOMIC DNA]</scope>
    <source>
        <strain evidence="8 9">TBZ9</strain>
    </source>
</reference>
<keyword evidence="2" id="KW-1003">Cell membrane</keyword>
<dbReference type="EMBL" id="JABFHI010000001">
    <property type="protein sequence ID" value="NOG30846.1"/>
    <property type="molecule type" value="Genomic_DNA"/>
</dbReference>
<dbReference type="GO" id="GO:0022904">
    <property type="term" value="P:respiratory electron transport chain"/>
    <property type="evidence" value="ECO:0007669"/>
    <property type="project" value="InterPro"/>
</dbReference>
<evidence type="ECO:0000256" key="1">
    <source>
        <dbReference type="ARBA" id="ARBA00004651"/>
    </source>
</evidence>
<evidence type="ECO:0000256" key="5">
    <source>
        <dbReference type="ARBA" id="ARBA00023136"/>
    </source>
</evidence>
<dbReference type="Proteomes" id="UP000588806">
    <property type="component" value="Unassembled WGS sequence"/>
</dbReference>
<gene>
    <name evidence="8" type="ORF">HLB35_02030</name>
</gene>
<keyword evidence="5 6" id="KW-0472">Membrane</keyword>
<feature type="domain" description="Cytochrome b561 bacterial/Ni-hydrogenase" evidence="7">
    <location>
        <begin position="2"/>
        <end position="156"/>
    </location>
</feature>
<comment type="caution">
    <text evidence="8">The sequence shown here is derived from an EMBL/GenBank/DDBJ whole genome shotgun (WGS) entry which is preliminary data.</text>
</comment>
<dbReference type="SUPFAM" id="SSF81342">
    <property type="entry name" value="Transmembrane di-heme cytochromes"/>
    <property type="match status" value="1"/>
</dbReference>
<dbReference type="GO" id="GO:0005886">
    <property type="term" value="C:plasma membrane"/>
    <property type="evidence" value="ECO:0007669"/>
    <property type="project" value="UniProtKB-SubCell"/>
</dbReference>
<evidence type="ECO:0000313" key="9">
    <source>
        <dbReference type="Proteomes" id="UP000588806"/>
    </source>
</evidence>
<dbReference type="Gene3D" id="1.20.950.20">
    <property type="entry name" value="Transmembrane di-heme cytochromes, Chain C"/>
    <property type="match status" value="1"/>
</dbReference>
<evidence type="ECO:0000256" key="2">
    <source>
        <dbReference type="ARBA" id="ARBA00022475"/>
    </source>
</evidence>
<comment type="subcellular location">
    <subcellularLocation>
        <location evidence="1">Cell membrane</location>
        <topology evidence="1">Multi-pass membrane protein</topology>
    </subcellularLocation>
</comment>
<feature type="transmembrane region" description="Helical" evidence="6">
    <location>
        <begin position="26"/>
        <end position="44"/>
    </location>
</feature>
<keyword evidence="4 6" id="KW-1133">Transmembrane helix</keyword>
<dbReference type="GO" id="GO:0009055">
    <property type="term" value="F:electron transfer activity"/>
    <property type="evidence" value="ECO:0007669"/>
    <property type="project" value="InterPro"/>
</dbReference>
<dbReference type="PANTHER" id="PTHR30485:SF2">
    <property type="entry name" value="BLL0597 PROTEIN"/>
    <property type="match status" value="1"/>
</dbReference>
<keyword evidence="9" id="KW-1185">Reference proteome</keyword>
<sequence length="170" mass="19252">MVHWALVIGVAANLWLTEEGGYIHQWFGYALVALIVIRICWGFIGPWSARWKSFWPTLSRLKQALRGCNNTPEQAGITHTPLGAVMMLVLLGLLLGLGLTGYMMEETDRFWGVGWVEETHEFMANAILFLVPLHVFGAVLESIKQRDNLITGMLHGYRRRHTSNHHDAQS</sequence>
<protein>
    <submittedName>
        <fullName evidence="8">Cytochrome B</fullName>
    </submittedName>
</protein>
<evidence type="ECO:0000256" key="4">
    <source>
        <dbReference type="ARBA" id="ARBA00022989"/>
    </source>
</evidence>
<reference evidence="8 9" key="1">
    <citation type="submission" date="2020-05" db="EMBL/GenBank/DDBJ databases">
        <authorList>
            <person name="Ruan W."/>
            <person name="Jeon C.O."/>
            <person name="Chun B.H."/>
        </authorList>
    </citation>
    <scope>NUCLEOTIDE SEQUENCE [LARGE SCALE GENOMIC DNA]</scope>
    <source>
        <strain evidence="8 9">TBZ9</strain>
    </source>
</reference>
<name>A0A7Y3TV67_9GAMM</name>
<accession>A0A7Y3TV67</accession>
<dbReference type="InterPro" id="IPR016174">
    <property type="entry name" value="Di-haem_cyt_TM"/>
</dbReference>
<dbReference type="PANTHER" id="PTHR30485">
    <property type="entry name" value="NI/FE-HYDROGENASE 1 B-TYPE CYTOCHROME SUBUNIT"/>
    <property type="match status" value="1"/>
</dbReference>
<evidence type="ECO:0000256" key="6">
    <source>
        <dbReference type="SAM" id="Phobius"/>
    </source>
</evidence>
<dbReference type="GO" id="GO:0020037">
    <property type="term" value="F:heme binding"/>
    <property type="evidence" value="ECO:0007669"/>
    <property type="project" value="TreeGrafter"/>
</dbReference>
<evidence type="ECO:0000259" key="7">
    <source>
        <dbReference type="Pfam" id="PF01292"/>
    </source>
</evidence>
<evidence type="ECO:0000256" key="3">
    <source>
        <dbReference type="ARBA" id="ARBA00022692"/>
    </source>
</evidence>
<dbReference type="InterPro" id="IPR051542">
    <property type="entry name" value="Hydrogenase_cytochrome"/>
</dbReference>
<feature type="transmembrane region" description="Helical" evidence="6">
    <location>
        <begin position="122"/>
        <end position="140"/>
    </location>
</feature>
<feature type="transmembrane region" description="Helical" evidence="6">
    <location>
        <begin position="82"/>
        <end position="102"/>
    </location>
</feature>
<organism evidence="8 9">
    <name type="scientific">Vreelandella azerica</name>
    <dbReference type="NCBI Taxonomy" id="2732867"/>
    <lineage>
        <taxon>Bacteria</taxon>
        <taxon>Pseudomonadati</taxon>
        <taxon>Pseudomonadota</taxon>
        <taxon>Gammaproteobacteria</taxon>
        <taxon>Oceanospirillales</taxon>
        <taxon>Halomonadaceae</taxon>
        <taxon>Vreelandella</taxon>
    </lineage>
</organism>
<dbReference type="InterPro" id="IPR011577">
    <property type="entry name" value="Cyt_b561_bac/Ni-Hgenase"/>
</dbReference>